<reference evidence="2" key="1">
    <citation type="submission" date="2011-06" db="EMBL/GenBank/DDBJ databases">
        <title>The complete genome of chromosome of Runella slithyformis DSM 19594.</title>
        <authorList>
            <consortium name="US DOE Joint Genome Institute (JGI-PGF)"/>
            <person name="Lucas S."/>
            <person name="Han J."/>
            <person name="Lapidus A."/>
            <person name="Bruce D."/>
            <person name="Goodwin L."/>
            <person name="Pitluck S."/>
            <person name="Peters L."/>
            <person name="Kyrpides N."/>
            <person name="Mavromatis K."/>
            <person name="Ivanova N."/>
            <person name="Ovchinnikova G."/>
            <person name="Zhang X."/>
            <person name="Misra M."/>
            <person name="Detter J.C."/>
            <person name="Tapia R."/>
            <person name="Han C."/>
            <person name="Land M."/>
            <person name="Hauser L."/>
            <person name="Markowitz V."/>
            <person name="Cheng J.-F."/>
            <person name="Hugenholtz P."/>
            <person name="Woyke T."/>
            <person name="Wu D."/>
            <person name="Tindall B."/>
            <person name="Faehrich R."/>
            <person name="Brambilla E."/>
            <person name="Klenk H.-P."/>
            <person name="Eisen J.A."/>
        </authorList>
    </citation>
    <scope>NUCLEOTIDE SEQUENCE [LARGE SCALE GENOMIC DNA]</scope>
    <source>
        <strain evidence="2">ATCC 29530 / DSM 19594 / LMG 11500 / NCIMB 11436 / LSU 4</strain>
    </source>
</reference>
<dbReference type="AlphaFoldDB" id="A0A7U4E780"/>
<dbReference type="KEGG" id="rsi:Runsl_3680"/>
<accession>A0A7U4E780</accession>
<protein>
    <submittedName>
        <fullName evidence="1">Uncharacterized protein</fullName>
    </submittedName>
</protein>
<proteinExistence type="predicted"/>
<dbReference type="EMBL" id="CP002859">
    <property type="protein sequence ID" value="AEI50038.1"/>
    <property type="molecule type" value="Genomic_DNA"/>
</dbReference>
<gene>
    <name evidence="1" type="ordered locus">Runsl_3680</name>
</gene>
<name>A0A7U4E780_RUNSL</name>
<keyword evidence="2" id="KW-1185">Reference proteome</keyword>
<reference evidence="1 2" key="2">
    <citation type="journal article" date="2012" name="Stand. Genomic Sci.">
        <title>Complete genome sequence of the aquatic bacterium Runella slithyformis type strain (LSU 4(T)).</title>
        <authorList>
            <person name="Copeland A."/>
            <person name="Zhang X."/>
            <person name="Misra M."/>
            <person name="Lapidus A."/>
            <person name="Nolan M."/>
            <person name="Lucas S."/>
            <person name="Deshpande S."/>
            <person name="Cheng J.F."/>
            <person name="Tapia R."/>
            <person name="Goodwin L.A."/>
            <person name="Pitluck S."/>
            <person name="Liolios K."/>
            <person name="Pagani I."/>
            <person name="Ivanova N."/>
            <person name="Mikhailova N."/>
            <person name="Pati A."/>
            <person name="Chen A."/>
            <person name="Palaniappan K."/>
            <person name="Land M."/>
            <person name="Hauser L."/>
            <person name="Pan C."/>
            <person name="Jeffries C.D."/>
            <person name="Detter J.C."/>
            <person name="Brambilla E.M."/>
            <person name="Rohde M."/>
            <person name="Djao O.D."/>
            <person name="Goker M."/>
            <person name="Sikorski J."/>
            <person name="Tindall B.J."/>
            <person name="Woyke T."/>
            <person name="Bristow J."/>
            <person name="Eisen J.A."/>
            <person name="Markowitz V."/>
            <person name="Hugenholtz P."/>
            <person name="Kyrpides N.C."/>
            <person name="Klenk H.P."/>
            <person name="Mavromatis K."/>
        </authorList>
    </citation>
    <scope>NUCLEOTIDE SEQUENCE [LARGE SCALE GENOMIC DNA]</scope>
    <source>
        <strain evidence="2">ATCC 29530 / DSM 19594 / LMG 11500 / NCIMB 11436 / LSU 4</strain>
    </source>
</reference>
<evidence type="ECO:0000313" key="1">
    <source>
        <dbReference type="EMBL" id="AEI50038.1"/>
    </source>
</evidence>
<dbReference type="Proteomes" id="UP000000493">
    <property type="component" value="Chromosome"/>
</dbReference>
<sequence>MLKIKKTTVETHFEALDLNQFKNRDILPDKIADSRKAIRELKEKGKLKFPIK</sequence>
<evidence type="ECO:0000313" key="2">
    <source>
        <dbReference type="Proteomes" id="UP000000493"/>
    </source>
</evidence>
<organism evidence="1 2">
    <name type="scientific">Runella slithyformis (strain ATCC 29530 / DSM 19594 / LMG 11500 / NCIMB 11436 / LSU 4)</name>
    <dbReference type="NCBI Taxonomy" id="761193"/>
    <lineage>
        <taxon>Bacteria</taxon>
        <taxon>Pseudomonadati</taxon>
        <taxon>Bacteroidota</taxon>
        <taxon>Cytophagia</taxon>
        <taxon>Cytophagales</taxon>
        <taxon>Spirosomataceae</taxon>
        <taxon>Runella</taxon>
    </lineage>
</organism>